<dbReference type="GO" id="GO:0003677">
    <property type="term" value="F:DNA binding"/>
    <property type="evidence" value="ECO:0007669"/>
    <property type="project" value="UniProtKB-UniRule"/>
</dbReference>
<evidence type="ECO:0000256" key="1">
    <source>
        <dbReference type="ARBA" id="ARBA00022598"/>
    </source>
</evidence>
<dbReference type="HAMAP" id="MF_00978">
    <property type="entry name" value="Bifunct_BirA"/>
    <property type="match status" value="1"/>
</dbReference>
<dbReference type="InterPro" id="IPR004408">
    <property type="entry name" value="Biotin_CoA_COase_ligase"/>
</dbReference>
<keyword evidence="4 6" id="KW-0092">Biotin</keyword>
<dbReference type="SUPFAM" id="SSF55681">
    <property type="entry name" value="Class II aaRS and biotin synthetases"/>
    <property type="match status" value="1"/>
</dbReference>
<dbReference type="Proteomes" id="UP000005615">
    <property type="component" value="Unassembled WGS sequence"/>
</dbReference>
<dbReference type="Gene3D" id="1.10.10.10">
    <property type="entry name" value="Winged helix-like DNA-binding domain superfamily/Winged helix DNA-binding domain"/>
    <property type="match status" value="1"/>
</dbReference>
<dbReference type="NCBIfam" id="TIGR00121">
    <property type="entry name" value="birA_ligase"/>
    <property type="match status" value="1"/>
</dbReference>
<comment type="similarity">
    <text evidence="6">Belongs to the biotin--protein ligase family.</text>
</comment>
<dbReference type="NCBIfam" id="NF008847">
    <property type="entry name" value="PRK11886.1-2"/>
    <property type="match status" value="1"/>
</dbReference>
<dbReference type="EC" id="6.3.4.15" evidence="6"/>
<dbReference type="GO" id="GO:0005524">
    <property type="term" value="F:ATP binding"/>
    <property type="evidence" value="ECO:0007669"/>
    <property type="project" value="UniProtKB-UniRule"/>
</dbReference>
<dbReference type="OrthoDB" id="9807064at2"/>
<keyword evidence="6" id="KW-0805">Transcription regulation</keyword>
<gene>
    <name evidence="6" type="primary">birA</name>
    <name evidence="7" type="ORF">IMCC3088_878</name>
</gene>
<dbReference type="STRING" id="2518989.IMCC3088_878"/>
<dbReference type="InterPro" id="IPR036390">
    <property type="entry name" value="WH_DNA-bd_sf"/>
</dbReference>
<keyword evidence="8" id="KW-1185">Reference proteome</keyword>
<dbReference type="GO" id="GO:0004077">
    <property type="term" value="F:biotin--[biotin carboxyl-carrier protein] ligase activity"/>
    <property type="evidence" value="ECO:0007669"/>
    <property type="project" value="UniProtKB-UniRule"/>
</dbReference>
<dbReference type="SUPFAM" id="SSF46785">
    <property type="entry name" value="Winged helix' DNA-binding domain"/>
    <property type="match status" value="1"/>
</dbReference>
<evidence type="ECO:0000313" key="7">
    <source>
        <dbReference type="EMBL" id="EGG30175.1"/>
    </source>
</evidence>
<dbReference type="RefSeq" id="WP_009575175.1">
    <property type="nucleotide sequence ID" value="NZ_AEIG01000021.1"/>
</dbReference>
<comment type="catalytic activity">
    <reaction evidence="5 6">
        <text>biotin + L-lysyl-[protein] + ATP = N(6)-biotinyl-L-lysyl-[protein] + AMP + diphosphate + H(+)</text>
        <dbReference type="Rhea" id="RHEA:11756"/>
        <dbReference type="Rhea" id="RHEA-COMP:9752"/>
        <dbReference type="Rhea" id="RHEA-COMP:10505"/>
        <dbReference type="ChEBI" id="CHEBI:15378"/>
        <dbReference type="ChEBI" id="CHEBI:29969"/>
        <dbReference type="ChEBI" id="CHEBI:30616"/>
        <dbReference type="ChEBI" id="CHEBI:33019"/>
        <dbReference type="ChEBI" id="CHEBI:57586"/>
        <dbReference type="ChEBI" id="CHEBI:83144"/>
        <dbReference type="ChEBI" id="CHEBI:456215"/>
        <dbReference type="EC" id="6.3.4.15"/>
    </reaction>
</comment>
<sequence>MNTQLLQVLADGEWHSGQALADAAGVSRVAIWKQLQKLQEAGIALEAVKSVGHRIVGGLDLLTDNDVLGAVNDTAKSLIGELQVLQQIDSTNRLCQEAMSDRAIPGKAIVVSAEQQTAGRGRRGKAWVSPYARNMYLSVGWQVQGGAAALQGLSLAIGVAVVRALEDLGVATAQLKWPNDIVVEQQKLGGILIELTGDMAGPCSVVVGMGLNVNMPEYAQDGIDQAWTDVYQQGVKPSRAELIASVLNHVLPLLQHWEERGFAPWREAWQALDAYRDQPVNILMGDARIAGTERGVDRDGAIQIETTLGLQSFHGGEVSLRPQA</sequence>
<dbReference type="InterPro" id="IPR013196">
    <property type="entry name" value="HTH_11"/>
</dbReference>
<dbReference type="SUPFAM" id="SSF50037">
    <property type="entry name" value="C-terminal domain of transcriptional repressors"/>
    <property type="match status" value="1"/>
</dbReference>
<evidence type="ECO:0000313" key="8">
    <source>
        <dbReference type="Proteomes" id="UP000005615"/>
    </source>
</evidence>
<dbReference type="InterPro" id="IPR003142">
    <property type="entry name" value="BPL_C"/>
</dbReference>
<dbReference type="CDD" id="cd16442">
    <property type="entry name" value="BPL"/>
    <property type="match status" value="1"/>
</dbReference>
<name>F3L0F7_9GAMM</name>
<comment type="function">
    <text evidence="6">Acts both as a biotin--[acetyl-CoA-carboxylase] ligase and a biotin-operon repressor. In the presence of ATP, BirA activates biotin to form the BirA-biotinyl-5'-adenylate (BirA-bio-5'-AMP or holoBirA) complex. HoloBirA can either transfer the biotinyl moiety to the biotin carboxyl carrier protein (BCCP) subunit of acetyl-CoA carboxylase, or bind to the biotin operator site and inhibit transcription of the operon.</text>
</comment>
<dbReference type="InterPro" id="IPR036388">
    <property type="entry name" value="WH-like_DNA-bd_sf"/>
</dbReference>
<feature type="binding site" evidence="6">
    <location>
        <begin position="90"/>
        <end position="92"/>
    </location>
    <ligand>
        <name>biotin</name>
        <dbReference type="ChEBI" id="CHEBI:57586"/>
    </ligand>
</feature>
<evidence type="ECO:0000256" key="5">
    <source>
        <dbReference type="ARBA" id="ARBA00047846"/>
    </source>
</evidence>
<protein>
    <recommendedName>
        <fullName evidence="6">Bifunctional ligase/repressor BirA</fullName>
    </recommendedName>
    <alternativeName>
        <fullName evidence="6">Biotin operon repressor</fullName>
    </alternativeName>
    <alternativeName>
        <fullName evidence="6">Biotin--[acetyl-CoA-carboxylase] ligase</fullName>
        <ecNumber evidence="6">6.3.4.15</ecNumber>
    </alternativeName>
    <alternativeName>
        <fullName evidence="6">Biotin--protein ligase</fullName>
    </alternativeName>
    <alternativeName>
        <fullName evidence="6">Biotin-[acetyl-CoA carboxylase] synthetase</fullName>
    </alternativeName>
</protein>
<organism evidence="7 8">
    <name type="scientific">Aequoribacter fuscus</name>
    <dbReference type="NCBI Taxonomy" id="2518989"/>
    <lineage>
        <taxon>Bacteria</taxon>
        <taxon>Pseudomonadati</taxon>
        <taxon>Pseudomonadota</taxon>
        <taxon>Gammaproteobacteria</taxon>
        <taxon>Cellvibrionales</taxon>
        <taxon>Halieaceae</taxon>
        <taxon>Aequoribacter</taxon>
    </lineage>
</organism>
<feature type="DNA-binding region" description="H-T-H motif" evidence="6">
    <location>
        <begin position="17"/>
        <end position="36"/>
    </location>
</feature>
<dbReference type="GO" id="GO:0005737">
    <property type="term" value="C:cytoplasm"/>
    <property type="evidence" value="ECO:0007669"/>
    <property type="project" value="TreeGrafter"/>
</dbReference>
<evidence type="ECO:0000256" key="4">
    <source>
        <dbReference type="ARBA" id="ARBA00023267"/>
    </source>
</evidence>
<reference evidence="7 8" key="1">
    <citation type="journal article" date="2011" name="J. Bacteriol.">
        <title>Genome sequence of strain IMCC3088, a proteorhodopsin-containing marine bacterium belonging to the OM60/NOR5 clade.</title>
        <authorList>
            <person name="Jang Y."/>
            <person name="Oh H.M."/>
            <person name="Kang I."/>
            <person name="Lee K."/>
            <person name="Yang S.J."/>
            <person name="Cho J.C."/>
        </authorList>
    </citation>
    <scope>NUCLEOTIDE SEQUENCE [LARGE SCALE GENOMIC DNA]</scope>
    <source>
        <strain evidence="7 8">IMCC3088</strain>
    </source>
</reference>
<dbReference type="AlphaFoldDB" id="F3L0F7"/>
<feature type="binding site" evidence="6">
    <location>
        <begin position="120"/>
        <end position="122"/>
    </location>
    <ligand>
        <name>biotin</name>
        <dbReference type="ChEBI" id="CHEBI:57586"/>
    </ligand>
</feature>
<accession>F3L0F7</accession>
<dbReference type="eggNOG" id="COG1654">
    <property type="taxonomic scope" value="Bacteria"/>
</dbReference>
<comment type="caution">
    <text evidence="7">The sequence shown here is derived from an EMBL/GenBank/DDBJ whole genome shotgun (WGS) entry which is preliminary data.</text>
</comment>
<dbReference type="InterPro" id="IPR008988">
    <property type="entry name" value="Transcriptional_repressor_C"/>
</dbReference>
<feature type="binding site" evidence="6">
    <location>
        <position position="187"/>
    </location>
    <ligand>
        <name>biotin</name>
        <dbReference type="ChEBI" id="CHEBI:57586"/>
    </ligand>
</feature>
<evidence type="ECO:0000256" key="6">
    <source>
        <dbReference type="HAMAP-Rule" id="MF_00978"/>
    </source>
</evidence>
<keyword evidence="6" id="KW-0804">Transcription</keyword>
<keyword evidence="3 6" id="KW-0067">ATP-binding</keyword>
<dbReference type="PANTHER" id="PTHR12835:SF5">
    <property type="entry name" value="BIOTIN--PROTEIN LIGASE"/>
    <property type="match status" value="1"/>
</dbReference>
<evidence type="ECO:0000256" key="3">
    <source>
        <dbReference type="ARBA" id="ARBA00022840"/>
    </source>
</evidence>
<dbReference type="InterPro" id="IPR011991">
    <property type="entry name" value="ArsR-like_HTH"/>
</dbReference>
<keyword evidence="6" id="KW-0238">DNA-binding</keyword>
<feature type="binding site" evidence="6">
    <location>
        <position position="116"/>
    </location>
    <ligand>
        <name>biotin</name>
        <dbReference type="ChEBI" id="CHEBI:57586"/>
    </ligand>
</feature>
<dbReference type="Pfam" id="PF03099">
    <property type="entry name" value="BPL_LplA_LipB"/>
    <property type="match status" value="1"/>
</dbReference>
<dbReference type="PANTHER" id="PTHR12835">
    <property type="entry name" value="BIOTIN PROTEIN LIGASE"/>
    <property type="match status" value="1"/>
</dbReference>
<dbReference type="InterPro" id="IPR045864">
    <property type="entry name" value="aa-tRNA-synth_II/BPL/LPL"/>
</dbReference>
<dbReference type="InterPro" id="IPR004143">
    <property type="entry name" value="BPL_LPL_catalytic"/>
</dbReference>
<dbReference type="Gene3D" id="2.30.30.100">
    <property type="match status" value="1"/>
</dbReference>
<evidence type="ECO:0000256" key="2">
    <source>
        <dbReference type="ARBA" id="ARBA00022741"/>
    </source>
</evidence>
<keyword evidence="2 6" id="KW-0547">Nucleotide-binding</keyword>
<dbReference type="Pfam" id="PF08279">
    <property type="entry name" value="HTH_11"/>
    <property type="match status" value="1"/>
</dbReference>
<keyword evidence="6" id="KW-0678">Repressor</keyword>
<dbReference type="Pfam" id="PF02237">
    <property type="entry name" value="BPL_C"/>
    <property type="match status" value="1"/>
</dbReference>
<dbReference type="PROSITE" id="PS51733">
    <property type="entry name" value="BPL_LPL_CATALYTIC"/>
    <property type="match status" value="1"/>
</dbReference>
<keyword evidence="1 6" id="KW-0436">Ligase</keyword>
<proteinExistence type="inferred from homology"/>
<dbReference type="CDD" id="cd00090">
    <property type="entry name" value="HTH_ARSR"/>
    <property type="match status" value="1"/>
</dbReference>
<dbReference type="Gene3D" id="3.30.930.10">
    <property type="entry name" value="Bira Bifunctional Protein, Domain 2"/>
    <property type="match status" value="1"/>
</dbReference>
<dbReference type="EMBL" id="AEIG01000021">
    <property type="protein sequence ID" value="EGG30175.1"/>
    <property type="molecule type" value="Genomic_DNA"/>
</dbReference>
<dbReference type="eggNOG" id="COG0340">
    <property type="taxonomic scope" value="Bacteria"/>
</dbReference>
<dbReference type="GO" id="GO:0006355">
    <property type="term" value="P:regulation of DNA-templated transcription"/>
    <property type="evidence" value="ECO:0007669"/>
    <property type="project" value="UniProtKB-UniRule"/>
</dbReference>
<dbReference type="InterPro" id="IPR030855">
    <property type="entry name" value="Bifunct_BirA"/>
</dbReference>